<sequence>MSGGTVIVNGPENSGNGALDYDTTFNITGGTFIAAGSSGMAQSPSSSSTQASINIFTNGIANTLVNVTDEPGNEIITFAPSKTFSSIIISTPELQTGNTYTVSTGGNYSLEDIDGLYENGNYSGGSKLTNFTLSSSVMSVTSSGASEGGSMNGGMPGGGGMGGNRTPRP</sequence>
<gene>
    <name evidence="2" type="ORF">ERS852471_00687</name>
</gene>
<protein>
    <submittedName>
        <fullName evidence="2">Dockerin type 1</fullName>
    </submittedName>
</protein>
<dbReference type="AlphaFoldDB" id="A0A174B388"/>
<name>A0A174B388_9CLOT</name>
<evidence type="ECO:0000256" key="1">
    <source>
        <dbReference type="SAM" id="MobiDB-lite"/>
    </source>
</evidence>
<proteinExistence type="predicted"/>
<evidence type="ECO:0000313" key="3">
    <source>
        <dbReference type="Proteomes" id="UP000095594"/>
    </source>
</evidence>
<feature type="region of interest" description="Disordered" evidence="1">
    <location>
        <begin position="142"/>
        <end position="169"/>
    </location>
</feature>
<evidence type="ECO:0000313" key="2">
    <source>
        <dbReference type="EMBL" id="CUN94206.1"/>
    </source>
</evidence>
<accession>A0A174B388</accession>
<dbReference type="Proteomes" id="UP000095594">
    <property type="component" value="Unassembled WGS sequence"/>
</dbReference>
<organism evidence="2 3">
    <name type="scientific">Clostridium disporicum</name>
    <dbReference type="NCBI Taxonomy" id="84024"/>
    <lineage>
        <taxon>Bacteria</taxon>
        <taxon>Bacillati</taxon>
        <taxon>Bacillota</taxon>
        <taxon>Clostridia</taxon>
        <taxon>Eubacteriales</taxon>
        <taxon>Clostridiaceae</taxon>
        <taxon>Clostridium</taxon>
    </lineage>
</organism>
<reference evidence="2 3" key="1">
    <citation type="submission" date="2015-09" db="EMBL/GenBank/DDBJ databases">
        <authorList>
            <consortium name="Pathogen Informatics"/>
        </authorList>
    </citation>
    <scope>NUCLEOTIDE SEQUENCE [LARGE SCALE GENOMIC DNA]</scope>
    <source>
        <strain evidence="2 3">2789STDY5834856</strain>
    </source>
</reference>
<feature type="compositionally biased region" description="Gly residues" evidence="1">
    <location>
        <begin position="146"/>
        <end position="163"/>
    </location>
</feature>
<dbReference type="EMBL" id="CYZX01000004">
    <property type="protein sequence ID" value="CUN94206.1"/>
    <property type="molecule type" value="Genomic_DNA"/>
</dbReference>